<dbReference type="InterPro" id="IPR023393">
    <property type="entry name" value="START-like_dom_sf"/>
</dbReference>
<name>A0ABW7WQZ6_9NOCA</name>
<dbReference type="Pfam" id="PF10604">
    <property type="entry name" value="Polyketide_cyc2"/>
    <property type="match status" value="1"/>
</dbReference>
<reference evidence="1 2" key="1">
    <citation type="submission" date="2024-10" db="EMBL/GenBank/DDBJ databases">
        <title>The Natural Products Discovery Center: Release of the First 8490 Sequenced Strains for Exploring Actinobacteria Biosynthetic Diversity.</title>
        <authorList>
            <person name="Kalkreuter E."/>
            <person name="Kautsar S.A."/>
            <person name="Yang D."/>
            <person name="Bader C.D."/>
            <person name="Teijaro C.N."/>
            <person name="Fluegel L."/>
            <person name="Davis C.M."/>
            <person name="Simpson J.R."/>
            <person name="Lauterbach L."/>
            <person name="Steele A.D."/>
            <person name="Gui C."/>
            <person name="Meng S."/>
            <person name="Li G."/>
            <person name="Viehrig K."/>
            <person name="Ye F."/>
            <person name="Su P."/>
            <person name="Kiefer A.F."/>
            <person name="Nichols A."/>
            <person name="Cepeda A.J."/>
            <person name="Yan W."/>
            <person name="Fan B."/>
            <person name="Jiang Y."/>
            <person name="Adhikari A."/>
            <person name="Zheng C.-J."/>
            <person name="Schuster L."/>
            <person name="Cowan T.M."/>
            <person name="Smanski M.J."/>
            <person name="Chevrette M.G."/>
            <person name="De Carvalho L.P.S."/>
            <person name="Shen B."/>
        </authorList>
    </citation>
    <scope>NUCLEOTIDE SEQUENCE [LARGE SCALE GENOMIC DNA]</scope>
    <source>
        <strain evidence="1 2">NPDC019626</strain>
    </source>
</reference>
<dbReference type="InterPro" id="IPR019587">
    <property type="entry name" value="Polyketide_cyclase/dehydratase"/>
</dbReference>
<proteinExistence type="predicted"/>
<dbReference type="Gene3D" id="3.30.530.20">
    <property type="match status" value="1"/>
</dbReference>
<organism evidence="1 2">
    <name type="scientific">Nocardia beijingensis</name>
    <dbReference type="NCBI Taxonomy" id="95162"/>
    <lineage>
        <taxon>Bacteria</taxon>
        <taxon>Bacillati</taxon>
        <taxon>Actinomycetota</taxon>
        <taxon>Actinomycetes</taxon>
        <taxon>Mycobacteriales</taxon>
        <taxon>Nocardiaceae</taxon>
        <taxon>Nocardia</taxon>
    </lineage>
</organism>
<sequence>MTAIRHEIVIGASPGHIWDVVRDVGAVHRRLLPGRVVETRLDGAERWLTFPDGHVIRELIVSIDDEARRLAYSVLEGARPALEYHHASFEVRAEGERGRLIWITDVLPESAAPEVRVRTEYGLAEMKRTIEAAASES</sequence>
<keyword evidence="2" id="KW-1185">Reference proteome</keyword>
<dbReference type="RefSeq" id="WP_396949146.1">
    <property type="nucleotide sequence ID" value="NZ_JBIRXV010000012.1"/>
</dbReference>
<evidence type="ECO:0000313" key="1">
    <source>
        <dbReference type="EMBL" id="MFI2325408.1"/>
    </source>
</evidence>
<gene>
    <name evidence="1" type="ORF">ACH47G_33390</name>
</gene>
<dbReference type="EMBL" id="JBIRXV010000012">
    <property type="protein sequence ID" value="MFI2325408.1"/>
    <property type="molecule type" value="Genomic_DNA"/>
</dbReference>
<accession>A0ABW7WQZ6</accession>
<comment type="caution">
    <text evidence="1">The sequence shown here is derived from an EMBL/GenBank/DDBJ whole genome shotgun (WGS) entry which is preliminary data.</text>
</comment>
<dbReference type="Proteomes" id="UP001611450">
    <property type="component" value="Unassembled WGS sequence"/>
</dbReference>
<protein>
    <submittedName>
        <fullName evidence="1">SRPBCC family protein</fullName>
    </submittedName>
</protein>
<dbReference type="CDD" id="cd07821">
    <property type="entry name" value="PYR_PYL_RCAR_like"/>
    <property type="match status" value="1"/>
</dbReference>
<dbReference type="SUPFAM" id="SSF55961">
    <property type="entry name" value="Bet v1-like"/>
    <property type="match status" value="1"/>
</dbReference>
<evidence type="ECO:0000313" key="2">
    <source>
        <dbReference type="Proteomes" id="UP001611450"/>
    </source>
</evidence>